<evidence type="ECO:0000256" key="1">
    <source>
        <dbReference type="SAM" id="SignalP"/>
    </source>
</evidence>
<dbReference type="InterPro" id="IPR033399">
    <property type="entry name" value="TP_0789-like"/>
</dbReference>
<comment type="caution">
    <text evidence="3">The sequence shown here is derived from an EMBL/GenBank/DDBJ whole genome shotgun (WGS) entry which is preliminary data.</text>
</comment>
<keyword evidence="1" id="KW-0732">Signal</keyword>
<dbReference type="CDD" id="cd16329">
    <property type="entry name" value="LolA_like"/>
    <property type="match status" value="1"/>
</dbReference>
<dbReference type="EMBL" id="MFTC01000067">
    <property type="protein sequence ID" value="OGI50550.1"/>
    <property type="molecule type" value="Genomic_DNA"/>
</dbReference>
<feature type="signal peptide" evidence="1">
    <location>
        <begin position="1"/>
        <end position="31"/>
    </location>
</feature>
<dbReference type="STRING" id="1817768.A3A87_05700"/>
<organism evidence="3 4">
    <name type="scientific">Candidatus Muproteobacteria bacterium RIFCSPLOWO2_01_FULL_60_18</name>
    <dbReference type="NCBI Taxonomy" id="1817768"/>
    <lineage>
        <taxon>Bacteria</taxon>
        <taxon>Pseudomonadati</taxon>
        <taxon>Pseudomonadota</taxon>
        <taxon>Candidatus Muproteobacteria</taxon>
    </lineage>
</organism>
<dbReference type="Gene3D" id="2.50.20.10">
    <property type="entry name" value="Lipoprotein localisation LolA/LolB/LppX"/>
    <property type="match status" value="1"/>
</dbReference>
<feature type="domain" description="Uncharacterized protein TP-0789" evidence="2">
    <location>
        <begin position="83"/>
        <end position="263"/>
    </location>
</feature>
<dbReference type="Proteomes" id="UP000179037">
    <property type="component" value="Unassembled WGS sequence"/>
</dbReference>
<proteinExistence type="predicted"/>
<evidence type="ECO:0000259" key="2">
    <source>
        <dbReference type="Pfam" id="PF17131"/>
    </source>
</evidence>
<keyword evidence="3" id="KW-0449">Lipoprotein</keyword>
<gene>
    <name evidence="3" type="ORF">A3A87_05700</name>
</gene>
<feature type="chain" id="PRO_5009526907" evidence="1">
    <location>
        <begin position="32"/>
        <end position="265"/>
    </location>
</feature>
<evidence type="ECO:0000313" key="4">
    <source>
        <dbReference type="Proteomes" id="UP000179037"/>
    </source>
</evidence>
<protein>
    <submittedName>
        <fullName evidence="3">Outer membrane lipoprotein-sorting protein</fullName>
    </submittedName>
</protein>
<reference evidence="3 4" key="1">
    <citation type="journal article" date="2016" name="Nat. Commun.">
        <title>Thousands of microbial genomes shed light on interconnected biogeochemical processes in an aquifer system.</title>
        <authorList>
            <person name="Anantharaman K."/>
            <person name="Brown C.T."/>
            <person name="Hug L.A."/>
            <person name="Sharon I."/>
            <person name="Castelle C.J."/>
            <person name="Probst A.J."/>
            <person name="Thomas B.C."/>
            <person name="Singh A."/>
            <person name="Wilkins M.J."/>
            <person name="Karaoz U."/>
            <person name="Brodie E.L."/>
            <person name="Williams K.H."/>
            <person name="Hubbard S.S."/>
            <person name="Banfield J.F."/>
        </authorList>
    </citation>
    <scope>NUCLEOTIDE SEQUENCE [LARGE SCALE GENOMIC DNA]</scope>
</reference>
<sequence length="265" mass="30144">MPQSGGIGPWRCRAAATGLLVAALFASAAAAQTDAKPPSGRELVAHVERLLWGKTNQGLAEMTVETPRWTRTLELRFWMERPERTFIRILAPPKEAGIGSLRIKAEMWNYLPAVERTIKIPPSMMLQPWMGSDMTNDDLVKESSVVEDYTHTLAGTEDVEGVKAYRVESIPKPEAAVVWGKLVYKIRVTDRLPLAQEYYDERGELIKAMRFTEVRRLGGREIPTRWTMRPLKKPQNRTVFVLKEISFDAPVDPEIFTLRNLQKVR</sequence>
<name>A0A1F6TZM0_9PROT</name>
<accession>A0A1F6TZM0</accession>
<dbReference type="Pfam" id="PF17131">
    <property type="entry name" value="LolA_like"/>
    <property type="match status" value="1"/>
</dbReference>
<dbReference type="AlphaFoldDB" id="A0A1F6TZM0"/>
<evidence type="ECO:0000313" key="3">
    <source>
        <dbReference type="EMBL" id="OGI50550.1"/>
    </source>
</evidence>